<feature type="domain" description="HTH La-type RNA-binding" evidence="5">
    <location>
        <begin position="100"/>
        <end position="189"/>
    </location>
</feature>
<feature type="compositionally biased region" description="Low complexity" evidence="4">
    <location>
        <begin position="678"/>
        <end position="738"/>
    </location>
</feature>
<feature type="compositionally biased region" description="Basic residues" evidence="4">
    <location>
        <begin position="526"/>
        <end position="551"/>
    </location>
</feature>
<dbReference type="Gene3D" id="1.10.10.10">
    <property type="entry name" value="Winged helix-like DNA-binding domain superfamily/Winged helix DNA-binding domain"/>
    <property type="match status" value="1"/>
</dbReference>
<dbReference type="EMBL" id="GITU01001631">
    <property type="protein sequence ID" value="MBC1170334.1"/>
    <property type="molecule type" value="Transcribed_RNA"/>
</dbReference>
<sequence length="1294" mass="134971">MDQPPQGAPLVATPVAVIAPTAAAVSAPDYASMNGVLPIATMTEQSLTAPPAATAAADYYYAVDATGAAAAASSSDSSNAAAAGATTTTATTATTSDGGTMPLEQLKQMLSSQLEYYFSRENLANDTYLITQMDNDQYVPIWTVANFNQVKKLTKDIKLITEVLRESPNVQVDDEGLKVRPNHKRCIVILREISDHTPVEDVKNLFNGENCPRFISCEFAHNNSWYITFESDEDAQQAYKYLREEVKEFQGKPIMARIKAKPMSHRMPMTPVQMPIKNGYRTTPPPGVYDPTAAYTAPQRFVYSNGASIPQGTVPYTGQVMFPFQQQFFSGIIGQPWPHGPPPPGQNFVNYELGNVFSANGLTPQVSFATTTKTQTPRYANHRSNVRKGRSSNSDHRSQQGGNVEQQQQHQVPNHRGGGAASHQMYHHLVGAPAAQQPVAALQPQLAAAQSTKGAPQQQQQQQPMKVQSNAGEMYHQGGKVPSTGATASYLKSVVTSVGDERALMSSPNVPHQIAAVAVSAPQHHYQQHHHGGAQHHQPTHYHQAQQHHHQVAPQQQQQQQHHIQVSTAHMASRDEGESIAIAGYKTATVSVGGAAGIPIVSTLLPPLPQHHHHHHHQQVSSQQPAMHDAVGDDGVMQQQSSHQQQQQQQQHKNALTGGGKEQWQRPYRRKRKDDDGSAGQASYRGGSGGQSSAAAPNGGSGTMMGTQQQHKQSPASPNPSASIAMRDSGATLSAAGGAQTGGGTATGHTQQSQRTTQAQFDLEASAFPPLPGSSDASGPLSSAHHHYPHHQQHHQSHLPNYQGATGPGNARGSDRGTGGMAPGQMGAVPGALNPLAGATGDVGGDVAPTGNAWGDRLADVVKGTTKAKIKVDASKDTSTRSSSASPPPSQLNQSSSNQGVASTTSANVVTTTSGSQSNCNNFNNNSTNNHELSVEHQASATNSAEAHGSSSSCKGVVVVVANADVADGGGGSGAAAAAAAAKSVSTATPQLHQSASAMAAAATNNENNPVIKMCTADKSTKTDESLLNGGVETTCASFNTQQFDNIGGGGGGGEVHAMTNPQSTCAAAPPSCATPTTANASTMTTHDGTAGRQLMGHQQAVTSSGKQQTKSTSAVPAAGSLLSSGFPRVSATAVSPPPVPGQTAFTFSSVAAGGDPVRLSYAQVAQHNKERQHAKQDVAASDVAASGGGGGQDKENRDVTKENSATSMNSLGVVVASAAAGGGTKTSSSSSKNVREQRRKDQRSGGAPGGPNRRESGDSSSSSGTSRNRQRTHQMKDYFQAATATAASPRSPK</sequence>
<dbReference type="Pfam" id="PF05383">
    <property type="entry name" value="La"/>
    <property type="match status" value="1"/>
</dbReference>
<feature type="compositionally biased region" description="Polar residues" evidence="4">
    <location>
        <begin position="368"/>
        <end position="378"/>
    </location>
</feature>
<feature type="compositionally biased region" description="Low complexity" evidence="4">
    <location>
        <begin position="399"/>
        <end position="415"/>
    </location>
</feature>
<dbReference type="PANTHER" id="PTHR22792">
    <property type="entry name" value="LUPUS LA PROTEIN-RELATED"/>
    <property type="match status" value="1"/>
</dbReference>
<keyword evidence="2 3" id="KW-0694">RNA-binding</keyword>
<dbReference type="CDD" id="cd08031">
    <property type="entry name" value="LARP_4_5_like"/>
    <property type="match status" value="1"/>
</dbReference>
<keyword evidence="1" id="KW-0597">Phosphoprotein</keyword>
<dbReference type="InterPro" id="IPR036388">
    <property type="entry name" value="WH-like_DNA-bd_sf"/>
</dbReference>
<dbReference type="GO" id="GO:0045727">
    <property type="term" value="P:positive regulation of translation"/>
    <property type="evidence" value="ECO:0007669"/>
    <property type="project" value="TreeGrafter"/>
</dbReference>
<protein>
    <submittedName>
        <fullName evidence="6">Putative c-mpl binding protein</fullName>
    </submittedName>
</protein>
<feature type="region of interest" description="Disordered" evidence="4">
    <location>
        <begin position="868"/>
        <end position="950"/>
    </location>
</feature>
<feature type="compositionally biased region" description="Low complexity" evidence="4">
    <location>
        <begin position="1210"/>
        <end position="1233"/>
    </location>
</feature>
<evidence type="ECO:0000256" key="4">
    <source>
        <dbReference type="SAM" id="MobiDB-lite"/>
    </source>
</evidence>
<feature type="region of interest" description="Disordered" evidence="4">
    <location>
        <begin position="606"/>
        <end position="833"/>
    </location>
</feature>
<dbReference type="Pfam" id="PF26088">
    <property type="entry name" value="RRM_LARP4"/>
    <property type="match status" value="1"/>
</dbReference>
<reference evidence="6" key="1">
    <citation type="journal article" date="2020" name="BMC">
        <title>Leishmania infection induces a limited differential gene expression in the sand fly midgut.</title>
        <authorList>
            <person name="Coutinho-Abreu I.V."/>
            <person name="Serafim T.D."/>
            <person name="Meneses C."/>
            <person name="Kamhawi S."/>
            <person name="Oliveira F."/>
            <person name="Valenzuela J.G."/>
        </authorList>
    </citation>
    <scope>NUCLEOTIDE SEQUENCE</scope>
    <source>
        <strain evidence="6">Jacobina</strain>
        <tissue evidence="6">Midgut</tissue>
    </source>
</reference>
<dbReference type="SUPFAM" id="SSF54928">
    <property type="entry name" value="RNA-binding domain, RBD"/>
    <property type="match status" value="1"/>
</dbReference>
<feature type="compositionally biased region" description="Low complexity" evidence="4">
    <location>
        <begin position="891"/>
        <end position="932"/>
    </location>
</feature>
<feature type="region of interest" description="Disordered" evidence="4">
    <location>
        <begin position="521"/>
        <end position="573"/>
    </location>
</feature>
<dbReference type="GO" id="GO:0010494">
    <property type="term" value="C:cytoplasmic stress granule"/>
    <property type="evidence" value="ECO:0007669"/>
    <property type="project" value="TreeGrafter"/>
</dbReference>
<dbReference type="InterPro" id="IPR036390">
    <property type="entry name" value="WH_DNA-bd_sf"/>
</dbReference>
<feature type="region of interest" description="Disordered" evidence="4">
    <location>
        <begin position="441"/>
        <end position="485"/>
    </location>
</feature>
<feature type="compositionally biased region" description="Basic and acidic residues" evidence="4">
    <location>
        <begin position="1234"/>
        <end position="1244"/>
    </location>
</feature>
<feature type="compositionally biased region" description="Basic residues" evidence="4">
    <location>
        <begin position="380"/>
        <end position="390"/>
    </location>
</feature>
<feature type="compositionally biased region" description="Basic and acidic residues" evidence="4">
    <location>
        <begin position="1193"/>
        <end position="1202"/>
    </location>
</feature>
<dbReference type="PROSITE" id="PS50961">
    <property type="entry name" value="HTH_LA"/>
    <property type="match status" value="1"/>
</dbReference>
<dbReference type="InterPro" id="IPR035979">
    <property type="entry name" value="RBD_domain_sf"/>
</dbReference>
<dbReference type="InterPro" id="IPR058699">
    <property type="entry name" value="RRM_LARP4/4B"/>
</dbReference>
<feature type="compositionally biased region" description="Low complexity" evidence="4">
    <location>
        <begin position="441"/>
        <end position="450"/>
    </location>
</feature>
<dbReference type="InterPro" id="IPR045180">
    <property type="entry name" value="La_dom_prot"/>
</dbReference>
<dbReference type="SMART" id="SM00715">
    <property type="entry name" value="LA"/>
    <property type="match status" value="1"/>
</dbReference>
<dbReference type="CDD" id="cd12430">
    <property type="entry name" value="RRM_LARP4_5_like"/>
    <property type="match status" value="1"/>
</dbReference>
<dbReference type="PANTHER" id="PTHR22792:SF131">
    <property type="entry name" value="LA-RELATED PROTEIN LARP4B"/>
    <property type="match status" value="1"/>
</dbReference>
<feature type="region of interest" description="Disordered" evidence="4">
    <location>
        <begin position="368"/>
        <end position="421"/>
    </location>
</feature>
<evidence type="ECO:0000256" key="2">
    <source>
        <dbReference type="ARBA" id="ARBA00022884"/>
    </source>
</evidence>
<evidence type="ECO:0000313" key="6">
    <source>
        <dbReference type="EMBL" id="MBC1170334.1"/>
    </source>
</evidence>
<organism evidence="6">
    <name type="scientific">Lutzomyia longipalpis</name>
    <name type="common">Sand fly</name>
    <dbReference type="NCBI Taxonomy" id="7200"/>
    <lineage>
        <taxon>Eukaryota</taxon>
        <taxon>Metazoa</taxon>
        <taxon>Ecdysozoa</taxon>
        <taxon>Arthropoda</taxon>
        <taxon>Hexapoda</taxon>
        <taxon>Insecta</taxon>
        <taxon>Pterygota</taxon>
        <taxon>Neoptera</taxon>
        <taxon>Endopterygota</taxon>
        <taxon>Diptera</taxon>
        <taxon>Nematocera</taxon>
        <taxon>Psychodoidea</taxon>
        <taxon>Psychodidae</taxon>
        <taxon>Lutzomyia</taxon>
        <taxon>Lutzomyia</taxon>
    </lineage>
</organism>
<feature type="compositionally biased region" description="Low complexity" evidence="4">
    <location>
        <begin position="1259"/>
        <end position="1268"/>
    </location>
</feature>
<proteinExistence type="predicted"/>
<feature type="region of interest" description="Disordered" evidence="4">
    <location>
        <begin position="1167"/>
        <end position="1294"/>
    </location>
</feature>
<evidence type="ECO:0000256" key="1">
    <source>
        <dbReference type="ARBA" id="ARBA00022553"/>
    </source>
</evidence>
<feature type="compositionally biased region" description="Basic and acidic residues" evidence="4">
    <location>
        <begin position="1168"/>
        <end position="1177"/>
    </location>
</feature>
<dbReference type="GO" id="GO:0003730">
    <property type="term" value="F:mRNA 3'-UTR binding"/>
    <property type="evidence" value="ECO:0007669"/>
    <property type="project" value="TreeGrafter"/>
</dbReference>
<feature type="compositionally biased region" description="Basic and acidic residues" evidence="4">
    <location>
        <begin position="870"/>
        <end position="879"/>
    </location>
</feature>
<accession>A0A7G3AF76</accession>
<dbReference type="VEuPathDB" id="VectorBase:LLONM1_005975"/>
<feature type="compositionally biased region" description="Low complexity" evidence="4">
    <location>
        <begin position="1103"/>
        <end position="1114"/>
    </location>
</feature>
<name>A0A7G3AF76_LUTLO</name>
<feature type="region of interest" description="Disordered" evidence="4">
    <location>
        <begin position="1097"/>
        <end position="1117"/>
    </location>
</feature>
<dbReference type="SUPFAM" id="SSF46785">
    <property type="entry name" value="Winged helix' DNA-binding domain"/>
    <property type="match status" value="1"/>
</dbReference>
<dbReference type="InterPro" id="IPR006630">
    <property type="entry name" value="La_HTH"/>
</dbReference>
<feature type="compositionally biased region" description="Low complexity" evidence="4">
    <location>
        <begin position="552"/>
        <end position="565"/>
    </location>
</feature>
<dbReference type="GO" id="GO:0005829">
    <property type="term" value="C:cytosol"/>
    <property type="evidence" value="ECO:0007669"/>
    <property type="project" value="TreeGrafter"/>
</dbReference>
<feature type="compositionally biased region" description="Basic residues" evidence="4">
    <location>
        <begin position="784"/>
        <end position="797"/>
    </location>
</feature>
<evidence type="ECO:0000259" key="5">
    <source>
        <dbReference type="PROSITE" id="PS50961"/>
    </source>
</evidence>
<feature type="compositionally biased region" description="Low complexity" evidence="4">
    <location>
        <begin position="638"/>
        <end position="652"/>
    </location>
</feature>
<evidence type="ECO:0000256" key="3">
    <source>
        <dbReference type="PROSITE-ProRule" id="PRU00332"/>
    </source>
</evidence>